<dbReference type="PANTHER" id="PTHR45786:SF74">
    <property type="entry name" value="ATP-DEPENDENT DNA HELICASE"/>
    <property type="match status" value="1"/>
</dbReference>
<comment type="caution">
    <text evidence="2">The sequence shown here is derived from an EMBL/GenBank/DDBJ whole genome shotgun (WGS) entry which is preliminary data.</text>
</comment>
<dbReference type="InterPro" id="IPR025476">
    <property type="entry name" value="Helitron_helicase-like"/>
</dbReference>
<protein>
    <recommendedName>
        <fullName evidence="1">Helitron helicase-like domain-containing protein</fullName>
    </recommendedName>
</protein>
<dbReference type="AlphaFoldDB" id="A0A9Q0CGS5"/>
<proteinExistence type="predicted"/>
<name>A0A9Q0CGS5_9POAL</name>
<evidence type="ECO:0000313" key="2">
    <source>
        <dbReference type="EMBL" id="KAJ1693623.1"/>
    </source>
</evidence>
<reference evidence="2" key="1">
    <citation type="journal article" date="2022" name="Cell">
        <title>Repeat-based holocentromeres influence genome architecture and karyotype evolution.</title>
        <authorList>
            <person name="Hofstatter P.G."/>
            <person name="Thangavel G."/>
            <person name="Lux T."/>
            <person name="Neumann P."/>
            <person name="Vondrak T."/>
            <person name="Novak P."/>
            <person name="Zhang M."/>
            <person name="Costa L."/>
            <person name="Castellani M."/>
            <person name="Scott A."/>
            <person name="Toegelov H."/>
            <person name="Fuchs J."/>
            <person name="Mata-Sucre Y."/>
            <person name="Dias Y."/>
            <person name="Vanzela A.L.L."/>
            <person name="Huettel B."/>
            <person name="Almeida C.C.S."/>
            <person name="Simkova H."/>
            <person name="Souza G."/>
            <person name="Pedrosa-Harand A."/>
            <person name="Macas J."/>
            <person name="Mayer K.F.X."/>
            <person name="Houben A."/>
            <person name="Marques A."/>
        </authorList>
    </citation>
    <scope>NUCLEOTIDE SEQUENCE</scope>
    <source>
        <strain evidence="2">RhyBre1mFocal</strain>
    </source>
</reference>
<dbReference type="OrthoDB" id="1900198at2759"/>
<dbReference type="Proteomes" id="UP001151287">
    <property type="component" value="Unassembled WGS sequence"/>
</dbReference>
<feature type="domain" description="Helitron helicase-like" evidence="1">
    <location>
        <begin position="422"/>
        <end position="603"/>
    </location>
</feature>
<dbReference type="Pfam" id="PF14214">
    <property type="entry name" value="Helitron_like_N"/>
    <property type="match status" value="1"/>
</dbReference>
<dbReference type="PANTHER" id="PTHR45786">
    <property type="entry name" value="DNA BINDING PROTEIN-LIKE"/>
    <property type="match status" value="1"/>
</dbReference>
<accession>A0A9Q0CGS5</accession>
<evidence type="ECO:0000259" key="1">
    <source>
        <dbReference type="Pfam" id="PF14214"/>
    </source>
</evidence>
<keyword evidence="3" id="KW-1185">Reference proteome</keyword>
<evidence type="ECO:0000313" key="3">
    <source>
        <dbReference type="Proteomes" id="UP001151287"/>
    </source>
</evidence>
<organism evidence="2 3">
    <name type="scientific">Rhynchospora breviuscula</name>
    <dbReference type="NCBI Taxonomy" id="2022672"/>
    <lineage>
        <taxon>Eukaryota</taxon>
        <taxon>Viridiplantae</taxon>
        <taxon>Streptophyta</taxon>
        <taxon>Embryophyta</taxon>
        <taxon>Tracheophyta</taxon>
        <taxon>Spermatophyta</taxon>
        <taxon>Magnoliopsida</taxon>
        <taxon>Liliopsida</taxon>
        <taxon>Poales</taxon>
        <taxon>Cyperaceae</taxon>
        <taxon>Cyperoideae</taxon>
        <taxon>Rhynchosporeae</taxon>
        <taxon>Rhynchospora</taxon>
    </lineage>
</organism>
<dbReference type="EMBL" id="JAMQYH010000003">
    <property type="protein sequence ID" value="KAJ1693623.1"/>
    <property type="molecule type" value="Genomic_DNA"/>
</dbReference>
<gene>
    <name evidence="2" type="ORF">LUZ63_010321</name>
</gene>
<sequence>MPLDAGSQSAHTSLHRRVYVIYGTPYGFSLNNLFPFFKLLTAFYWLSVSPFSSQFRSVSILPFFYANDGMCFCGSCLWRSVPLLLFGHILSSSSRLGISTFCAGSSPASGSRGGRMSRASLLSSCESVNPYFLDFGDPDQICPDCNAYYWSREASKSTDGIPVYTLCCREGRVKLNLLEEHPKPLRSLLDPSSGPDSIHFINSLRVYNSMFAFTSMGARIDSQINRAPGPYVFRVSGQVCHRMGSLLPAEGQRPTYAQLYMYDTANEVQNRMTLFPGSAGSPAPREHIVSQVAEMLYQHNPIAQGFRSVRDRLGSDNASDFQIHIASSRAGAGLQYSVPVAEEVVGLVVGDFDQQHSTRDIVIKGRDGHLERINPLHKKYFALQYPLVFSRGQDSFTEDIEYDSTASGASGVCRPHITMAEYYRFRLHVRYGEPPVIFRSGKLCQQVCVDFYACIENARLDYLYNNQDSLRADSVQNIRTAVLEGDMFGHQVGKRVVLPASFVGAPRYLFQNYQDALALCRHLGPPHLFVTFTCNPAWPEITRNLMQHQTAADRPDLTCRVFKMKLKQMIRDIRKRKWFGPVTGLIYVVEFQKRGLPHVHIVIWLADKNSLNDGNVVDSVISAELPDPNTDPLGYAVVGKFMLHGPCGQSRPNSPCMEEGRCKKYFPKEYAGSTLIAHDDFVRYRRRNLGVSFDKNGCLLDNRFVVPYNLRLLLRYEAHINVEGCHSTSMIKYLFKYICKGHDCAVVVVQPSSHTAPPVPQQQQTAQTAVDEIKHYLDCRYLTPPEAVWRIFQSEIHHSNPSVERLPVHLPCQNNVIFRDDQDLNEIANSDAFSITKLMAWFELNKTDDLARELTYPDITKKFTWNQRGKFWKKRKQGRHLARMLFVHPGTGELYYLRMLLNIVRGCTCFEDIRTVNGMLYPTFKDACNTAGLLDNDAEWLYTLEEAAVTASSRHIRGLFVDMLLFSEVSDPDQLWDACWHLMGDDILHTLRTQCRLPEFTCSDAVLKDNILYVLEELLLSRGSSLEDAGLPQPTEHRIYEISNRLLAQQLSYNTIELREQAPVLFSTLNNEQKDVM</sequence>